<keyword evidence="3" id="KW-1185">Reference proteome</keyword>
<dbReference type="Proteomes" id="UP000284706">
    <property type="component" value="Unassembled WGS sequence"/>
</dbReference>
<dbReference type="InParanoid" id="A0A409XY78"/>
<keyword evidence="1" id="KW-1133">Transmembrane helix</keyword>
<feature type="transmembrane region" description="Helical" evidence="1">
    <location>
        <begin position="89"/>
        <end position="108"/>
    </location>
</feature>
<accession>A0A409XY78</accession>
<reference evidence="2 3" key="1">
    <citation type="journal article" date="2018" name="Evol. Lett.">
        <title>Horizontal gene cluster transfer increased hallucinogenic mushroom diversity.</title>
        <authorList>
            <person name="Reynolds H.T."/>
            <person name="Vijayakumar V."/>
            <person name="Gluck-Thaler E."/>
            <person name="Korotkin H.B."/>
            <person name="Matheny P.B."/>
            <person name="Slot J.C."/>
        </authorList>
    </citation>
    <scope>NUCLEOTIDE SEQUENCE [LARGE SCALE GENOMIC DNA]</scope>
    <source>
        <strain evidence="2 3">SRW20</strain>
    </source>
</reference>
<gene>
    <name evidence="2" type="ORF">CVT26_008336</name>
</gene>
<sequence>MFYAWKLIEHTVAIKDEIKHEWRLIAFSLGGDFCHLVEASGKKMGGEEPLHGVGDEFLVSSEPFSWQVDDGNREKSRAGRPLSVDHPPVQLSFFLSFIIVVSFVLLILPAHIPSASPSSAGTVSGRCEL</sequence>
<organism evidence="2 3">
    <name type="scientific">Gymnopilus dilepis</name>
    <dbReference type="NCBI Taxonomy" id="231916"/>
    <lineage>
        <taxon>Eukaryota</taxon>
        <taxon>Fungi</taxon>
        <taxon>Dikarya</taxon>
        <taxon>Basidiomycota</taxon>
        <taxon>Agaricomycotina</taxon>
        <taxon>Agaricomycetes</taxon>
        <taxon>Agaricomycetidae</taxon>
        <taxon>Agaricales</taxon>
        <taxon>Agaricineae</taxon>
        <taxon>Hymenogastraceae</taxon>
        <taxon>Gymnopilus</taxon>
    </lineage>
</organism>
<evidence type="ECO:0000313" key="2">
    <source>
        <dbReference type="EMBL" id="PPQ95685.1"/>
    </source>
</evidence>
<evidence type="ECO:0000256" key="1">
    <source>
        <dbReference type="SAM" id="Phobius"/>
    </source>
</evidence>
<dbReference type="EMBL" id="NHYE01001419">
    <property type="protein sequence ID" value="PPQ95685.1"/>
    <property type="molecule type" value="Genomic_DNA"/>
</dbReference>
<proteinExistence type="predicted"/>
<keyword evidence="1" id="KW-0472">Membrane</keyword>
<dbReference type="AlphaFoldDB" id="A0A409XY78"/>
<keyword evidence="1" id="KW-0812">Transmembrane</keyword>
<comment type="caution">
    <text evidence="2">The sequence shown here is derived from an EMBL/GenBank/DDBJ whole genome shotgun (WGS) entry which is preliminary data.</text>
</comment>
<protein>
    <submittedName>
        <fullName evidence="2">Uncharacterized protein</fullName>
    </submittedName>
</protein>
<evidence type="ECO:0000313" key="3">
    <source>
        <dbReference type="Proteomes" id="UP000284706"/>
    </source>
</evidence>
<name>A0A409XY78_9AGAR</name>